<evidence type="ECO:0000259" key="2">
    <source>
        <dbReference type="Pfam" id="PF13439"/>
    </source>
</evidence>
<dbReference type="PANTHER" id="PTHR45947">
    <property type="entry name" value="SULFOQUINOVOSYL TRANSFERASE SQD2"/>
    <property type="match status" value="1"/>
</dbReference>
<dbReference type="CDD" id="cd03801">
    <property type="entry name" value="GT4_PimA-like"/>
    <property type="match status" value="1"/>
</dbReference>
<evidence type="ECO:0000313" key="4">
    <source>
        <dbReference type="Proteomes" id="UP000584824"/>
    </source>
</evidence>
<dbReference type="RefSeq" id="WP_183795684.1">
    <property type="nucleotide sequence ID" value="NZ_JACIDU010000032.1"/>
</dbReference>
<comment type="caution">
    <text evidence="3">The sequence shown here is derived from an EMBL/GenBank/DDBJ whole genome shotgun (WGS) entry which is preliminary data.</text>
</comment>
<gene>
    <name evidence="3" type="ORF">GGQ66_004421</name>
</gene>
<keyword evidence="3" id="KW-0808">Transferase</keyword>
<name>A0A7W6P3K9_9HYPH</name>
<keyword evidence="3" id="KW-0328">Glycosyltransferase</keyword>
<dbReference type="Gene3D" id="3.40.50.2000">
    <property type="entry name" value="Glycogen Phosphorylase B"/>
    <property type="match status" value="2"/>
</dbReference>
<dbReference type="InterPro" id="IPR001296">
    <property type="entry name" value="Glyco_trans_1"/>
</dbReference>
<protein>
    <submittedName>
        <fullName evidence="3">Alpha-1,3-mannosyltransferase</fullName>
        <ecNumber evidence="3">2.4.1.252</ecNumber>
    </submittedName>
</protein>
<dbReference type="SUPFAM" id="SSF53756">
    <property type="entry name" value="UDP-Glycosyltransferase/glycogen phosphorylase"/>
    <property type="match status" value="1"/>
</dbReference>
<reference evidence="3 4" key="1">
    <citation type="submission" date="2020-08" db="EMBL/GenBank/DDBJ databases">
        <title>Genomic Encyclopedia of Type Strains, Phase IV (KMG-IV): sequencing the most valuable type-strain genomes for metagenomic binning, comparative biology and taxonomic classification.</title>
        <authorList>
            <person name="Goeker M."/>
        </authorList>
    </citation>
    <scope>NUCLEOTIDE SEQUENCE [LARGE SCALE GENOMIC DNA]</scope>
    <source>
        <strain evidence="3 4">DSM 26385</strain>
    </source>
</reference>
<dbReference type="InterPro" id="IPR050194">
    <property type="entry name" value="Glycosyltransferase_grp1"/>
</dbReference>
<accession>A0A7W6P3K9</accession>
<dbReference type="GO" id="GO:0016757">
    <property type="term" value="F:glycosyltransferase activity"/>
    <property type="evidence" value="ECO:0007669"/>
    <property type="project" value="UniProtKB-KW"/>
</dbReference>
<proteinExistence type="predicted"/>
<sequence>MPLGRVAQPGPLIVHVVRQFYPNRGGLEDVVMNLGMALIARGYRVRVVTLDRLFGAPDTVLPARETVNGIEVVRIPWKGSSRYPLAPAVFRYLGDADLVHVHAIDFFFDALALGWLLHRKPMVATTHGGFFHTNKHALIKKIWFRTLTRLSALSYTRIIGCSRSDTAAFSAIAAGRTILIENGADTAKFYEAASRQPVKRIVTIGRFSVNKRIDRLLDALQALVVRDGEWHLEIVGVPGDLSVADVEALIAARGLQAHVSIACNLENDAIARLLGTCSLFASASEYEGFGLVAVEAMSAGLKPVLHVNDAYRLLGERHGGLMLADFERADRAADTLEAAYRGLCDGGEAQRATLIAEASDYAWSRVADRYVAVYADVMGPALAGLSGLEGKSQ</sequence>
<dbReference type="InterPro" id="IPR028098">
    <property type="entry name" value="Glyco_trans_4-like_N"/>
</dbReference>
<organism evidence="3 4">
    <name type="scientific">Allorhizobium borbori</name>
    <dbReference type="NCBI Taxonomy" id="485907"/>
    <lineage>
        <taxon>Bacteria</taxon>
        <taxon>Pseudomonadati</taxon>
        <taxon>Pseudomonadota</taxon>
        <taxon>Alphaproteobacteria</taxon>
        <taxon>Hyphomicrobiales</taxon>
        <taxon>Rhizobiaceae</taxon>
        <taxon>Rhizobium/Agrobacterium group</taxon>
        <taxon>Allorhizobium</taxon>
    </lineage>
</organism>
<dbReference type="Pfam" id="PF00534">
    <property type="entry name" value="Glycos_transf_1"/>
    <property type="match status" value="1"/>
</dbReference>
<feature type="domain" description="Glycosyltransferase subfamily 4-like N-terminal" evidence="2">
    <location>
        <begin position="25"/>
        <end position="187"/>
    </location>
</feature>
<dbReference type="EMBL" id="JACIDU010000032">
    <property type="protein sequence ID" value="MBB4105833.1"/>
    <property type="molecule type" value="Genomic_DNA"/>
</dbReference>
<dbReference type="Pfam" id="PF13439">
    <property type="entry name" value="Glyco_transf_4"/>
    <property type="match status" value="1"/>
</dbReference>
<feature type="domain" description="Glycosyl transferase family 1" evidence="1">
    <location>
        <begin position="196"/>
        <end position="309"/>
    </location>
</feature>
<evidence type="ECO:0000259" key="1">
    <source>
        <dbReference type="Pfam" id="PF00534"/>
    </source>
</evidence>
<evidence type="ECO:0000313" key="3">
    <source>
        <dbReference type="EMBL" id="MBB4105833.1"/>
    </source>
</evidence>
<dbReference type="EC" id="2.4.1.252" evidence="3"/>
<dbReference type="AlphaFoldDB" id="A0A7W6P3K9"/>
<dbReference type="Proteomes" id="UP000584824">
    <property type="component" value="Unassembled WGS sequence"/>
</dbReference>
<dbReference type="PANTHER" id="PTHR45947:SF3">
    <property type="entry name" value="SULFOQUINOVOSYL TRANSFERASE SQD2"/>
    <property type="match status" value="1"/>
</dbReference>
<keyword evidence="4" id="KW-1185">Reference proteome</keyword>